<dbReference type="EMBL" id="NMPM01000099">
    <property type="protein sequence ID" value="PAV24858.1"/>
    <property type="molecule type" value="Genomic_DNA"/>
</dbReference>
<organism evidence="4 5">
    <name type="scientific">Tamilnaduibacter salinus</name>
    <dbReference type="NCBI Taxonomy" id="1484056"/>
    <lineage>
        <taxon>Bacteria</taxon>
        <taxon>Pseudomonadati</taxon>
        <taxon>Pseudomonadota</taxon>
        <taxon>Gammaproteobacteria</taxon>
        <taxon>Pseudomonadales</taxon>
        <taxon>Marinobacteraceae</taxon>
        <taxon>Tamilnaduibacter</taxon>
    </lineage>
</organism>
<dbReference type="Pfam" id="PF00072">
    <property type="entry name" value="Response_reg"/>
    <property type="match status" value="1"/>
</dbReference>
<dbReference type="InterPro" id="IPR011006">
    <property type="entry name" value="CheY-like_superfamily"/>
</dbReference>
<keyword evidence="1 2" id="KW-0597">Phosphoprotein</keyword>
<proteinExistence type="predicted"/>
<dbReference type="SUPFAM" id="SSF52172">
    <property type="entry name" value="CheY-like"/>
    <property type="match status" value="1"/>
</dbReference>
<accession>A0A2A2I0C1</accession>
<gene>
    <name evidence="4" type="ORF">CF392_14030</name>
</gene>
<dbReference type="PANTHER" id="PTHR44591:SF3">
    <property type="entry name" value="RESPONSE REGULATORY DOMAIN-CONTAINING PROTEIN"/>
    <property type="match status" value="1"/>
</dbReference>
<feature type="domain" description="Response regulatory" evidence="3">
    <location>
        <begin position="6"/>
        <end position="131"/>
    </location>
</feature>
<reference evidence="4 5" key="1">
    <citation type="submission" date="2017-07" db="EMBL/GenBank/DDBJ databases">
        <title>Tamlnaduibacter salinus (Mi-7) genome sequencing.</title>
        <authorList>
            <person name="Verma A."/>
            <person name="Krishnamurthi S."/>
        </authorList>
    </citation>
    <scope>NUCLEOTIDE SEQUENCE [LARGE SCALE GENOMIC DNA]</scope>
    <source>
        <strain evidence="4 5">Mi-7</strain>
    </source>
</reference>
<dbReference type="Proteomes" id="UP000218332">
    <property type="component" value="Unassembled WGS sequence"/>
</dbReference>
<evidence type="ECO:0000313" key="4">
    <source>
        <dbReference type="EMBL" id="PAV24858.1"/>
    </source>
</evidence>
<dbReference type="AlphaFoldDB" id="A0A2A2I0C1"/>
<sequence>MSTLQKVAYVEDDPDIREIASLALEDVGGFTLKTCDSGVVAFREIPAIEPQLVLLDVMMPGMDGTETLAALREQGAITEVTLVVFMTAKVHPEEFELRDAHAADSHGQSEETGWCVRQIIKYRVRLDRGNP</sequence>
<dbReference type="InterPro" id="IPR001789">
    <property type="entry name" value="Sig_transdc_resp-reg_receiver"/>
</dbReference>
<dbReference type="GO" id="GO:0000160">
    <property type="term" value="P:phosphorelay signal transduction system"/>
    <property type="evidence" value="ECO:0007669"/>
    <property type="project" value="InterPro"/>
</dbReference>
<evidence type="ECO:0000259" key="3">
    <source>
        <dbReference type="PROSITE" id="PS50110"/>
    </source>
</evidence>
<dbReference type="SMART" id="SM00448">
    <property type="entry name" value="REC"/>
    <property type="match status" value="1"/>
</dbReference>
<name>A0A2A2I0C1_9GAMM</name>
<keyword evidence="5" id="KW-1185">Reference proteome</keyword>
<dbReference type="PROSITE" id="PS50110">
    <property type="entry name" value="RESPONSE_REGULATORY"/>
    <property type="match status" value="1"/>
</dbReference>
<protein>
    <recommendedName>
        <fullName evidence="3">Response regulatory domain-containing protein</fullName>
    </recommendedName>
</protein>
<comment type="caution">
    <text evidence="4">The sequence shown here is derived from an EMBL/GenBank/DDBJ whole genome shotgun (WGS) entry which is preliminary data.</text>
</comment>
<dbReference type="PANTHER" id="PTHR44591">
    <property type="entry name" value="STRESS RESPONSE REGULATOR PROTEIN 1"/>
    <property type="match status" value="1"/>
</dbReference>
<evidence type="ECO:0000256" key="1">
    <source>
        <dbReference type="ARBA" id="ARBA00022553"/>
    </source>
</evidence>
<feature type="modified residue" description="4-aspartylphosphate" evidence="2">
    <location>
        <position position="56"/>
    </location>
</feature>
<evidence type="ECO:0000313" key="5">
    <source>
        <dbReference type="Proteomes" id="UP000218332"/>
    </source>
</evidence>
<evidence type="ECO:0000256" key="2">
    <source>
        <dbReference type="PROSITE-ProRule" id="PRU00169"/>
    </source>
</evidence>
<dbReference type="RefSeq" id="WP_095612072.1">
    <property type="nucleotide sequence ID" value="NZ_NMPM01000099.1"/>
</dbReference>
<dbReference type="Gene3D" id="3.40.50.2300">
    <property type="match status" value="1"/>
</dbReference>
<dbReference type="InterPro" id="IPR050595">
    <property type="entry name" value="Bact_response_regulator"/>
</dbReference>